<dbReference type="CDD" id="cd13603">
    <property type="entry name" value="PBP2_TRAP_Siap_TeaA_like"/>
    <property type="match status" value="1"/>
</dbReference>
<sequence>MTVSRRNLLKAAALSLGSIGLGAPAIAWSQNRKFDIKAAVNVPMTHSIYIRMQEAAEAIKQDTGGEVNVRVFPNGQLGSDTDMLSQIRSGGLEMLCLPGVILANLVPLASLNSVGFAFLNYPEVWKGMDGNLGGFIRGQIEKSNLVVYEKVWDNGFRHITSHAPVNTPADLGGLKIRVPVSPLLLSLFKSLNASPTPINFSELYSALQTKVVDAQENPFPIIETGKLYEVQPYCAMTSHVWDGYWMLANKRFFGRMPKDAQQIVMSRFNEAGLRQRVDSEKAAVDLKAALEKQGMKFTQPDPAAFREALGKGGFYAEWKQKFGNEAWAQLEASVGKLS</sequence>
<evidence type="ECO:0000256" key="3">
    <source>
        <dbReference type="ARBA" id="ARBA00022448"/>
    </source>
</evidence>
<dbReference type="NCBIfam" id="TIGR00787">
    <property type="entry name" value="dctP"/>
    <property type="match status" value="1"/>
</dbReference>
<proteinExistence type="inferred from homology"/>
<keyword evidence="4 5" id="KW-0732">Signal</keyword>
<dbReference type="PIRSF" id="PIRSF006470">
    <property type="entry name" value="DctB"/>
    <property type="match status" value="1"/>
</dbReference>
<comment type="caution">
    <text evidence="6">The sequence shown here is derived from an EMBL/GenBank/DDBJ whole genome shotgun (WGS) entry which is preliminary data.</text>
</comment>
<protein>
    <submittedName>
        <fullName evidence="6">TRAP transporter substrate-binding protein</fullName>
    </submittedName>
</protein>
<reference evidence="6 7" key="1">
    <citation type="submission" date="2020-07" db="EMBL/GenBank/DDBJ databases">
        <title>Taxonomic revisions and descriptions of new bacterial species based on genomic comparisons in the high-G+C-content subgroup of the family Alcaligenaceae.</title>
        <authorList>
            <person name="Szabo A."/>
            <person name="Felfoldi T."/>
        </authorList>
    </citation>
    <scope>NUCLEOTIDE SEQUENCE [LARGE SCALE GENOMIC DNA]</scope>
    <source>
        <strain evidence="6 7">LMG 24012</strain>
    </source>
</reference>
<dbReference type="GO" id="GO:0055085">
    <property type="term" value="P:transmembrane transport"/>
    <property type="evidence" value="ECO:0007669"/>
    <property type="project" value="InterPro"/>
</dbReference>
<evidence type="ECO:0000313" key="6">
    <source>
        <dbReference type="EMBL" id="NYT48927.1"/>
    </source>
</evidence>
<dbReference type="PANTHER" id="PTHR33376:SF4">
    <property type="entry name" value="SIALIC ACID-BINDING PERIPLASMIC PROTEIN SIAP"/>
    <property type="match status" value="1"/>
</dbReference>
<comment type="similarity">
    <text evidence="2">Belongs to the bacterial solute-binding protein 7 family.</text>
</comment>
<dbReference type="RefSeq" id="WP_180154228.1">
    <property type="nucleotide sequence ID" value="NZ_JACCEM010000003.1"/>
</dbReference>
<keyword evidence="3" id="KW-0813">Transport</keyword>
<dbReference type="Gene3D" id="3.40.190.170">
    <property type="entry name" value="Bacterial extracellular solute-binding protein, family 7"/>
    <property type="match status" value="1"/>
</dbReference>
<name>A0A853FXU1_9BURK</name>
<evidence type="ECO:0000256" key="1">
    <source>
        <dbReference type="ARBA" id="ARBA00004196"/>
    </source>
</evidence>
<evidence type="ECO:0000256" key="5">
    <source>
        <dbReference type="SAM" id="SignalP"/>
    </source>
</evidence>
<gene>
    <name evidence="6" type="ORF">H0A72_06345</name>
</gene>
<feature type="chain" id="PRO_5032674801" evidence="5">
    <location>
        <begin position="28"/>
        <end position="338"/>
    </location>
</feature>
<dbReference type="PANTHER" id="PTHR33376">
    <property type="match status" value="1"/>
</dbReference>
<evidence type="ECO:0000256" key="2">
    <source>
        <dbReference type="ARBA" id="ARBA00009023"/>
    </source>
</evidence>
<comment type="subcellular location">
    <subcellularLocation>
        <location evidence="1">Cell envelope</location>
    </subcellularLocation>
</comment>
<dbReference type="InterPro" id="IPR006311">
    <property type="entry name" value="TAT_signal"/>
</dbReference>
<dbReference type="InterPro" id="IPR018389">
    <property type="entry name" value="DctP_fam"/>
</dbReference>
<dbReference type="EMBL" id="JACCEM010000003">
    <property type="protein sequence ID" value="NYT48927.1"/>
    <property type="molecule type" value="Genomic_DNA"/>
</dbReference>
<organism evidence="6 7">
    <name type="scientific">Parapusillimonas granuli</name>
    <dbReference type="NCBI Taxonomy" id="380911"/>
    <lineage>
        <taxon>Bacteria</taxon>
        <taxon>Pseudomonadati</taxon>
        <taxon>Pseudomonadota</taxon>
        <taxon>Betaproteobacteria</taxon>
        <taxon>Burkholderiales</taxon>
        <taxon>Alcaligenaceae</taxon>
        <taxon>Parapusillimonas</taxon>
    </lineage>
</organism>
<dbReference type="InterPro" id="IPR038404">
    <property type="entry name" value="TRAP_DctP_sf"/>
</dbReference>
<evidence type="ECO:0000313" key="7">
    <source>
        <dbReference type="Proteomes" id="UP000559809"/>
    </source>
</evidence>
<keyword evidence="7" id="KW-1185">Reference proteome</keyword>
<dbReference type="GO" id="GO:0030288">
    <property type="term" value="C:outer membrane-bounded periplasmic space"/>
    <property type="evidence" value="ECO:0007669"/>
    <property type="project" value="InterPro"/>
</dbReference>
<dbReference type="NCBIfam" id="NF037995">
    <property type="entry name" value="TRAP_S1"/>
    <property type="match status" value="1"/>
</dbReference>
<dbReference type="Proteomes" id="UP000559809">
    <property type="component" value="Unassembled WGS sequence"/>
</dbReference>
<dbReference type="PROSITE" id="PS51318">
    <property type="entry name" value="TAT"/>
    <property type="match status" value="1"/>
</dbReference>
<feature type="signal peptide" evidence="5">
    <location>
        <begin position="1"/>
        <end position="27"/>
    </location>
</feature>
<dbReference type="Pfam" id="PF03480">
    <property type="entry name" value="DctP"/>
    <property type="match status" value="1"/>
</dbReference>
<accession>A0A853FXU1</accession>
<dbReference type="AlphaFoldDB" id="A0A853FXU1"/>
<dbReference type="InterPro" id="IPR004682">
    <property type="entry name" value="TRAP_DctP"/>
</dbReference>
<evidence type="ECO:0000256" key="4">
    <source>
        <dbReference type="ARBA" id="ARBA00022729"/>
    </source>
</evidence>